<dbReference type="SUPFAM" id="SSF52540">
    <property type="entry name" value="P-loop containing nucleoside triphosphate hydrolases"/>
    <property type="match status" value="2"/>
</dbReference>
<protein>
    <submittedName>
        <fullName evidence="5">DEAD/DEAH box helicase</fullName>
    </submittedName>
</protein>
<dbReference type="InterPro" id="IPR011545">
    <property type="entry name" value="DEAD/DEAH_box_helicase_dom"/>
</dbReference>
<keyword evidence="6" id="KW-1185">Reference proteome</keyword>
<comment type="caution">
    <text evidence="5">The sequence shown here is derived from an EMBL/GenBank/DDBJ whole genome shotgun (WGS) entry which is preliminary data.</text>
</comment>
<dbReference type="PANTHER" id="PTHR47957:SF3">
    <property type="entry name" value="ATP-DEPENDENT HELICASE HRQ1"/>
    <property type="match status" value="1"/>
</dbReference>
<evidence type="ECO:0000259" key="3">
    <source>
        <dbReference type="PROSITE" id="PS51192"/>
    </source>
</evidence>
<keyword evidence="1" id="KW-0547">Nucleotide-binding</keyword>
<accession>A0ABP8SCK4</accession>
<keyword evidence="5" id="KW-0378">Hydrolase</keyword>
<dbReference type="InterPro" id="IPR027417">
    <property type="entry name" value="P-loop_NTPase"/>
</dbReference>
<organism evidence="5 6">
    <name type="scientific">Micromonospora coerulea</name>
    <dbReference type="NCBI Taxonomy" id="47856"/>
    <lineage>
        <taxon>Bacteria</taxon>
        <taxon>Bacillati</taxon>
        <taxon>Actinomycetota</taxon>
        <taxon>Actinomycetes</taxon>
        <taxon>Micromonosporales</taxon>
        <taxon>Micromonosporaceae</taxon>
        <taxon>Micromonospora</taxon>
    </lineage>
</organism>
<dbReference type="Gene3D" id="3.40.50.300">
    <property type="entry name" value="P-loop containing nucleotide triphosphate hydrolases"/>
    <property type="match status" value="2"/>
</dbReference>
<keyword evidence="5" id="KW-0347">Helicase</keyword>
<dbReference type="Pfam" id="PF00270">
    <property type="entry name" value="DEAD"/>
    <property type="match status" value="1"/>
</dbReference>
<dbReference type="CDD" id="cd17923">
    <property type="entry name" value="DEXHc_Hrq1-like"/>
    <property type="match status" value="1"/>
</dbReference>
<dbReference type="EMBL" id="BAABGU010000005">
    <property type="protein sequence ID" value="GAA4565692.1"/>
    <property type="molecule type" value="Genomic_DNA"/>
</dbReference>
<evidence type="ECO:0000313" key="5">
    <source>
        <dbReference type="EMBL" id="GAA4565692.1"/>
    </source>
</evidence>
<dbReference type="PANTHER" id="PTHR47957">
    <property type="entry name" value="ATP-DEPENDENT HELICASE HRQ1"/>
    <property type="match status" value="1"/>
</dbReference>
<dbReference type="PROSITE" id="PS51194">
    <property type="entry name" value="HELICASE_CTER"/>
    <property type="match status" value="1"/>
</dbReference>
<dbReference type="RefSeq" id="WP_346117316.1">
    <property type="nucleotide sequence ID" value="NZ_BAABGU010000005.1"/>
</dbReference>
<dbReference type="InterPro" id="IPR014001">
    <property type="entry name" value="Helicase_ATP-bd"/>
</dbReference>
<dbReference type="InterPro" id="IPR018973">
    <property type="entry name" value="MZB"/>
</dbReference>
<reference evidence="6" key="1">
    <citation type="journal article" date="2019" name="Int. J. Syst. Evol. Microbiol.">
        <title>The Global Catalogue of Microorganisms (GCM) 10K type strain sequencing project: providing services to taxonomists for standard genome sequencing and annotation.</title>
        <authorList>
            <consortium name="The Broad Institute Genomics Platform"/>
            <consortium name="The Broad Institute Genome Sequencing Center for Infectious Disease"/>
            <person name="Wu L."/>
            <person name="Ma J."/>
        </authorList>
    </citation>
    <scope>NUCLEOTIDE SEQUENCE [LARGE SCALE GENOMIC DNA]</scope>
    <source>
        <strain evidence="6">JCM 3175</strain>
    </source>
</reference>
<dbReference type="InterPro" id="IPR001650">
    <property type="entry name" value="Helicase_C-like"/>
</dbReference>
<evidence type="ECO:0000256" key="2">
    <source>
        <dbReference type="ARBA" id="ARBA00022840"/>
    </source>
</evidence>
<dbReference type="Proteomes" id="UP001500307">
    <property type="component" value="Unassembled WGS sequence"/>
</dbReference>
<dbReference type="PROSITE" id="PS51192">
    <property type="entry name" value="HELICASE_ATP_BIND_1"/>
    <property type="match status" value="1"/>
</dbReference>
<evidence type="ECO:0000256" key="1">
    <source>
        <dbReference type="ARBA" id="ARBA00022741"/>
    </source>
</evidence>
<dbReference type="GO" id="GO:0004386">
    <property type="term" value="F:helicase activity"/>
    <property type="evidence" value="ECO:0007669"/>
    <property type="project" value="UniProtKB-KW"/>
</dbReference>
<dbReference type="Pfam" id="PF00271">
    <property type="entry name" value="Helicase_C"/>
    <property type="match status" value="1"/>
</dbReference>
<proteinExistence type="predicted"/>
<name>A0ABP8SCK4_9ACTN</name>
<dbReference type="SMART" id="SM00490">
    <property type="entry name" value="HELICc"/>
    <property type="match status" value="1"/>
</dbReference>
<keyword evidence="2" id="KW-0067">ATP-binding</keyword>
<dbReference type="SMART" id="SM00487">
    <property type="entry name" value="DEXDc"/>
    <property type="match status" value="1"/>
</dbReference>
<evidence type="ECO:0000259" key="4">
    <source>
        <dbReference type="PROSITE" id="PS51194"/>
    </source>
</evidence>
<gene>
    <name evidence="5" type="ORF">GCM10023176_14370</name>
</gene>
<sequence length="1648" mass="180119">MSKLDPIATTKAMVDAYQRYLHTLIEPRDPKLARALDAAIAAAIQDGVTKGPILEVTPPYAQGRSLRELIGEGVLHPEFASLAGGLPLDRPLYVHQEQALRKATQGRNLVVATGTGSGKTESFLIPILNQLITERAAGTLGPGVRALLLYPMNALANDQMKRLRVLLREMPDITFGRYTGDTKHTIRAATSVFEQQNPGEPRVPNELLSREEMRAKPPHILLTNYAMLEYLLLRPLDMDLFEGDFAGKWRFIVVDEAHVYDGARGAELAMLLRRLRDRVARDGVMQCIATSATVGGDPGAAAHFASSLFNVPFEYDAMDASRQDVVGATRIDHPRGQEWGPMPSAAYARLLDADDPAAGILAHAAKAGFTTSDAGEALAHEQRVMRLRSLLARGPVPLPDVARELLPADEQALPVTAALVALANSTRDKTETPVLSARYHLFARATEGAFSCLGGNGPHVSLNRRERCDCGDASFEFGCCRRCGTVYLSGALERVGANSIFRSRRTFDERRVWLALADVLSAGADEDDLTLNPLKAVAGNEGGLCPRCGTFKVGPAGNCPAEGCTGAEMRSVRFIKDGQEELTSCLTCGGRASSLVRLFQTGNEAAVSVLATALYQLLPPAPEMEQANRPGGGRKLLLFSDSRQAAAYFAPYLDQSYGRLQRRRLLYRGILNSLAVDGDVRLTDVVAHAAAEANQFGVFETYDSKQARERKVALWAQQEVVGLDERLSLEGSGLVRWRMWRDPTWQAPPPLRALGLSEDEVWDLLNELVRSVRTQGVVAPLEGVDPRDEAFDPRRGPIYIRETGAEAKRKVISWSPTSGVNRRLNYLTRLLNRLGSTTDSAVLLTNIWRFLTLASPKAWFRTTNDAKLGVVHQLEPRLLMCESAEGTTLWQCTVCRKLVPVGVRGVCPTMNCTGELLPWTLPAVDADGDHYRAIYRSMRPIPLAVREHTAQWRGEQAAEIQQQFVRGEINALSCSTTFELGVDVGELQAVLLRNVPPTTANYVQRAGRAGRRTDSAALVATYAQRRSHDLSRFAEPSQMIAGQVRAPYIPSGNVRIDRRHAHSVALAAFFRDQFRVFGTVWRQVGEFFLPSDGQPAPVGVVADYLRPVPEAVTEALANVLPLTVQREIGLDSGAWVDHLMDLLETVRVEVEHDFAIYADKRDEAVNARNYRQADLFTRLINTITSRELLGFLGNRNVLPKYGFPVDTVELKLGFADPEEAKKLELSRDLTSAIYEYAPGSEIVAGGRLWRSGGIYRLPEREPERRYYAVCGTCNYYREDIDRLDPVCPSCGAQLTGAPRRYMVPLFGFVASREPSRAPGGKPPVRSWHGGTYVVSPGAEVEESIHDLPGGKITARSGTRGELIAISDGRGGSGFLICSWCGFGLPNGNRAPSKHEKPVNGKPCTGPFESLSLAHTYQTDVLELSVEGVAVVGLDTDAWRSVLYAIVQGSSEELEISRDDIDGTVFVTDTGGTALMLFDTVPGGAGHVRKIAQNLTAALARALKTVSDCECGPETSCYRCLRVFRNEKHHERLRRGAAADVLARLIGRAPTAAAGLLRLSLAELPQAGAIETRFLLDEAPGEVFEPVANNHLDLYDGRVVIASISGVPDVGRLWLRYDDAGIAEAGIHPLDREPQQAKAEAVEVMAVSV</sequence>
<evidence type="ECO:0000313" key="6">
    <source>
        <dbReference type="Proteomes" id="UP001500307"/>
    </source>
</evidence>
<dbReference type="Pfam" id="PF09369">
    <property type="entry name" value="MZB"/>
    <property type="match status" value="1"/>
</dbReference>
<feature type="domain" description="Helicase C-terminal" evidence="4">
    <location>
        <begin position="905"/>
        <end position="1055"/>
    </location>
</feature>
<feature type="domain" description="Helicase ATP-binding" evidence="3">
    <location>
        <begin position="100"/>
        <end position="312"/>
    </location>
</feature>